<dbReference type="RefSeq" id="WP_193925995.1">
    <property type="nucleotide sequence ID" value="NZ_JADEWL010000240.1"/>
</dbReference>
<dbReference type="InterPro" id="IPR002347">
    <property type="entry name" value="SDR_fam"/>
</dbReference>
<reference evidence="1" key="1">
    <citation type="submission" date="2020-10" db="EMBL/GenBank/DDBJ databases">
        <authorList>
            <person name="Castelo-Branco R."/>
            <person name="Eusebio N."/>
            <person name="Adriana R."/>
            <person name="Vieira A."/>
            <person name="Brugerolle De Fraissinette N."/>
            <person name="Rezende De Castro R."/>
            <person name="Schneider M.P."/>
            <person name="Vasconcelos V."/>
            <person name="Leao P.N."/>
        </authorList>
    </citation>
    <scope>NUCLEOTIDE SEQUENCE</scope>
    <source>
        <strain evidence="1">LEGE 06105</strain>
    </source>
</reference>
<dbReference type="InterPro" id="IPR052184">
    <property type="entry name" value="SDR_enzymes"/>
</dbReference>
<dbReference type="PANTHER" id="PTHR45458">
    <property type="entry name" value="SHORT-CHAIN DEHYDROGENASE/REDUCTASE SDR"/>
    <property type="match status" value="1"/>
</dbReference>
<dbReference type="CDD" id="cd05325">
    <property type="entry name" value="carb_red_sniffer_like_SDR_c"/>
    <property type="match status" value="1"/>
</dbReference>
<dbReference type="Proteomes" id="UP000620559">
    <property type="component" value="Unassembled WGS sequence"/>
</dbReference>
<dbReference type="InterPro" id="IPR036291">
    <property type="entry name" value="NAD(P)-bd_dom_sf"/>
</dbReference>
<evidence type="ECO:0000313" key="1">
    <source>
        <dbReference type="EMBL" id="MBE9217031.1"/>
    </source>
</evidence>
<accession>A0A8J7FQ44</accession>
<dbReference type="SUPFAM" id="SSF51735">
    <property type="entry name" value="NAD(P)-binding Rossmann-fold domains"/>
    <property type="match status" value="1"/>
</dbReference>
<gene>
    <name evidence="1" type="ORF">IQ247_31000</name>
</gene>
<dbReference type="Gene3D" id="3.40.50.720">
    <property type="entry name" value="NAD(P)-binding Rossmann-like Domain"/>
    <property type="match status" value="1"/>
</dbReference>
<name>A0A8J7FQ44_9CYAN</name>
<dbReference type="PRINTS" id="PR00081">
    <property type="entry name" value="GDHRDH"/>
</dbReference>
<organism evidence="1 2">
    <name type="scientific">Plectonema cf. radiosum LEGE 06105</name>
    <dbReference type="NCBI Taxonomy" id="945769"/>
    <lineage>
        <taxon>Bacteria</taxon>
        <taxon>Bacillati</taxon>
        <taxon>Cyanobacteriota</taxon>
        <taxon>Cyanophyceae</taxon>
        <taxon>Oscillatoriophycideae</taxon>
        <taxon>Oscillatoriales</taxon>
        <taxon>Microcoleaceae</taxon>
        <taxon>Plectonema</taxon>
    </lineage>
</organism>
<dbReference type="Pfam" id="PF00106">
    <property type="entry name" value="adh_short"/>
    <property type="match status" value="1"/>
</dbReference>
<dbReference type="AlphaFoldDB" id="A0A8J7FQ44"/>
<evidence type="ECO:0000313" key="2">
    <source>
        <dbReference type="Proteomes" id="UP000620559"/>
    </source>
</evidence>
<dbReference type="EMBL" id="JADEWL010000240">
    <property type="protein sequence ID" value="MBE9217031.1"/>
    <property type="molecule type" value="Genomic_DNA"/>
</dbReference>
<sequence>MSTYLVTGANRGIGLEYCRQLKERGDNVIAVCRSVSDELKDLGVQIETNIDITTEDSIAQLVKRLDGKQIDVLINNAGIIEQVSLENLDFDSIRRQFEVNAIGPLRLTQALLNNLKSGAKVVMMTSRMGSIDDNSSGGSYGYRMSKVALSMAGKSLSHDLKSKGIAVAILHPGLVKTRMTGFTDSGITTTQSVKGLLTRIEQLNLQNTGTFWHSNGEILPW</sequence>
<comment type="caution">
    <text evidence="1">The sequence shown here is derived from an EMBL/GenBank/DDBJ whole genome shotgun (WGS) entry which is preliminary data.</text>
</comment>
<keyword evidence="2" id="KW-1185">Reference proteome</keyword>
<dbReference type="GO" id="GO:0016616">
    <property type="term" value="F:oxidoreductase activity, acting on the CH-OH group of donors, NAD or NADP as acceptor"/>
    <property type="evidence" value="ECO:0007669"/>
    <property type="project" value="TreeGrafter"/>
</dbReference>
<proteinExistence type="predicted"/>
<protein>
    <submittedName>
        <fullName evidence="1">SDR family oxidoreductase</fullName>
    </submittedName>
</protein>
<dbReference type="PANTHER" id="PTHR45458:SF1">
    <property type="entry name" value="SHORT CHAIN DEHYDROGENASE"/>
    <property type="match status" value="1"/>
</dbReference>